<comment type="caution">
    <text evidence="1">The sequence shown here is derived from an EMBL/GenBank/DDBJ whole genome shotgun (WGS) entry which is preliminary data.</text>
</comment>
<organism evidence="1 2">
    <name type="scientific">Albidovulum sediminicola</name>
    <dbReference type="NCBI Taxonomy" id="2984331"/>
    <lineage>
        <taxon>Bacteria</taxon>
        <taxon>Pseudomonadati</taxon>
        <taxon>Pseudomonadota</taxon>
        <taxon>Alphaproteobacteria</taxon>
        <taxon>Rhodobacterales</taxon>
        <taxon>Paracoccaceae</taxon>
        <taxon>Albidovulum</taxon>
    </lineage>
</organism>
<name>A0ABT2Z0G5_9RHOB</name>
<evidence type="ECO:0000313" key="2">
    <source>
        <dbReference type="Proteomes" id="UP001652503"/>
    </source>
</evidence>
<dbReference type="Proteomes" id="UP001652503">
    <property type="component" value="Unassembled WGS sequence"/>
</dbReference>
<sequence length="236" mass="23971">MTDTSQLGLPLVQASQAQKHVTVNEALMRLDGLVQLTLQSISQATPPVVVLDGMCFGVPAGAVNAWSGREGTVAIGTNGGWSFAAPARGWRAHVADVGAGAIHDGTNWRIGQVTLSPYNSGLAARVAEVDHVLTPGSASITGAIIPSNAVVIGATARVVSEITGTLSSWQLGNPGAAGRYGAGLGLAVGSYARGVLGQPTTFYAPEAMQLDASGGDFASGTVRIAVHYLTLSLPDL</sequence>
<proteinExistence type="predicted"/>
<dbReference type="RefSeq" id="WP_263721155.1">
    <property type="nucleotide sequence ID" value="NZ_JAOWLA010000006.1"/>
</dbReference>
<dbReference type="Pfam" id="PF10983">
    <property type="entry name" value="DUF2793"/>
    <property type="match status" value="1"/>
</dbReference>
<dbReference type="InterPro" id="IPR021251">
    <property type="entry name" value="DUF2793"/>
</dbReference>
<reference evidence="1 2" key="1">
    <citation type="submission" date="2022-10" db="EMBL/GenBank/DDBJ databases">
        <title>Defluviimonas sp. nov., isolated from ocean surface water.</title>
        <authorList>
            <person name="He W."/>
            <person name="Wang L."/>
            <person name="Zhang D.-F."/>
        </authorList>
    </citation>
    <scope>NUCLEOTIDE SEQUENCE [LARGE SCALE GENOMIC DNA]</scope>
    <source>
        <strain evidence="1 2">WL0075</strain>
    </source>
</reference>
<keyword evidence="2" id="KW-1185">Reference proteome</keyword>
<gene>
    <name evidence="1" type="ORF">OE647_07800</name>
</gene>
<evidence type="ECO:0000313" key="1">
    <source>
        <dbReference type="EMBL" id="MCV2864639.1"/>
    </source>
</evidence>
<accession>A0ABT2Z0G5</accession>
<dbReference type="EMBL" id="JAOWLA010000006">
    <property type="protein sequence ID" value="MCV2864639.1"/>
    <property type="molecule type" value="Genomic_DNA"/>
</dbReference>
<protein>
    <submittedName>
        <fullName evidence="1">DUF2793 domain-containing protein</fullName>
    </submittedName>
</protein>